<dbReference type="PANTHER" id="PTHR43046">
    <property type="entry name" value="GDP-MANNOSE MANNOSYL HYDROLASE"/>
    <property type="match status" value="1"/>
</dbReference>
<protein>
    <submittedName>
        <fullName evidence="7">GDP-mannose mannosyl hydrolase</fullName>
    </submittedName>
</protein>
<accession>A0ABV7RG79</accession>
<dbReference type="Gene3D" id="3.90.79.10">
    <property type="entry name" value="Nucleoside Triphosphate Pyrophosphohydrolase"/>
    <property type="match status" value="1"/>
</dbReference>
<keyword evidence="3 7" id="KW-0378">Hydrolase</keyword>
<comment type="caution">
    <text evidence="7">The sequence shown here is derived from an EMBL/GenBank/DDBJ whole genome shotgun (WGS) entry which is preliminary data.</text>
</comment>
<dbReference type="NCBIfam" id="NF011963">
    <property type="entry name" value="PRK15434.1"/>
    <property type="match status" value="1"/>
</dbReference>
<evidence type="ECO:0000256" key="2">
    <source>
        <dbReference type="ARBA" id="ARBA00022723"/>
    </source>
</evidence>
<dbReference type="EMBL" id="JBHRXN010000012">
    <property type="protein sequence ID" value="MFC3531903.1"/>
    <property type="molecule type" value="Genomic_DNA"/>
</dbReference>
<evidence type="ECO:0000313" key="8">
    <source>
        <dbReference type="Proteomes" id="UP001595741"/>
    </source>
</evidence>
<sequence>MAESDSPPERHASPFAAQSGRDSQLPFESFMNVVRDAPLISIDLIVMNSQGEALLGLRRNNPAAGFWFVPGGRVLKNETLDAAFGRLTLVELGCSLARASAQFHGVWEHFYDSNAGNKKGVGTHYVVLAYRVVIDEAELALPLAVQHQQYRWEHPVSISTRDDVHPHSRAYFH</sequence>
<evidence type="ECO:0000256" key="4">
    <source>
        <dbReference type="ARBA" id="ARBA00022842"/>
    </source>
</evidence>
<organism evidence="7 8">
    <name type="scientific">Vogesella facilis</name>
    <dbReference type="NCBI Taxonomy" id="1655232"/>
    <lineage>
        <taxon>Bacteria</taxon>
        <taxon>Pseudomonadati</taxon>
        <taxon>Pseudomonadota</taxon>
        <taxon>Betaproteobacteria</taxon>
        <taxon>Neisseriales</taxon>
        <taxon>Chromobacteriaceae</taxon>
        <taxon>Vogesella</taxon>
    </lineage>
</organism>
<dbReference type="InterPro" id="IPR015797">
    <property type="entry name" value="NUDIX_hydrolase-like_dom_sf"/>
</dbReference>
<proteinExistence type="predicted"/>
<dbReference type="PIRSF" id="PIRSF037599">
    <property type="entry name" value="GDPMH"/>
    <property type="match status" value="1"/>
</dbReference>
<reference evidence="8" key="1">
    <citation type="journal article" date="2019" name="Int. J. Syst. Evol. Microbiol.">
        <title>The Global Catalogue of Microorganisms (GCM) 10K type strain sequencing project: providing services to taxonomists for standard genome sequencing and annotation.</title>
        <authorList>
            <consortium name="The Broad Institute Genomics Platform"/>
            <consortium name="The Broad Institute Genome Sequencing Center for Infectious Disease"/>
            <person name="Wu L."/>
            <person name="Ma J."/>
        </authorList>
    </citation>
    <scope>NUCLEOTIDE SEQUENCE [LARGE SCALE GENOMIC DNA]</scope>
    <source>
        <strain evidence="8">KCTC 42742</strain>
    </source>
</reference>
<name>A0ABV7RG79_9NEIS</name>
<evidence type="ECO:0000256" key="3">
    <source>
        <dbReference type="ARBA" id="ARBA00022801"/>
    </source>
</evidence>
<feature type="region of interest" description="Disordered" evidence="5">
    <location>
        <begin position="1"/>
        <end position="21"/>
    </location>
</feature>
<dbReference type="PROSITE" id="PS51462">
    <property type="entry name" value="NUDIX"/>
    <property type="match status" value="1"/>
</dbReference>
<keyword evidence="8" id="KW-1185">Reference proteome</keyword>
<dbReference type="InterPro" id="IPR033715">
    <property type="entry name" value="GDPMH"/>
</dbReference>
<comment type="cofactor">
    <cofactor evidence="1">
        <name>Mg(2+)</name>
        <dbReference type="ChEBI" id="CHEBI:18420"/>
    </cofactor>
</comment>
<gene>
    <name evidence="7" type="ORF">ACFOLG_06850</name>
</gene>
<dbReference type="Proteomes" id="UP001595741">
    <property type="component" value="Unassembled WGS sequence"/>
</dbReference>
<evidence type="ECO:0000256" key="1">
    <source>
        <dbReference type="ARBA" id="ARBA00001946"/>
    </source>
</evidence>
<evidence type="ECO:0000256" key="5">
    <source>
        <dbReference type="SAM" id="MobiDB-lite"/>
    </source>
</evidence>
<dbReference type="CDD" id="cd03430">
    <property type="entry name" value="NUDIX_GDPMH_NudD"/>
    <property type="match status" value="1"/>
</dbReference>
<dbReference type="GO" id="GO:0016787">
    <property type="term" value="F:hydrolase activity"/>
    <property type="evidence" value="ECO:0007669"/>
    <property type="project" value="UniProtKB-KW"/>
</dbReference>
<evidence type="ECO:0000259" key="6">
    <source>
        <dbReference type="PROSITE" id="PS51462"/>
    </source>
</evidence>
<dbReference type="PANTHER" id="PTHR43046:SF12">
    <property type="entry name" value="GDP-MANNOSE MANNOSYL HYDROLASE"/>
    <property type="match status" value="1"/>
</dbReference>
<keyword evidence="2" id="KW-0479">Metal-binding</keyword>
<dbReference type="SUPFAM" id="SSF55811">
    <property type="entry name" value="Nudix"/>
    <property type="match status" value="1"/>
</dbReference>
<dbReference type="InterPro" id="IPR000086">
    <property type="entry name" value="NUDIX_hydrolase_dom"/>
</dbReference>
<dbReference type="Pfam" id="PF00293">
    <property type="entry name" value="NUDIX"/>
    <property type="match status" value="1"/>
</dbReference>
<dbReference type="RefSeq" id="WP_386089961.1">
    <property type="nucleotide sequence ID" value="NZ_JBHRXN010000012.1"/>
</dbReference>
<keyword evidence="4" id="KW-0460">Magnesium</keyword>
<evidence type="ECO:0000313" key="7">
    <source>
        <dbReference type="EMBL" id="MFC3531903.1"/>
    </source>
</evidence>
<feature type="domain" description="Nudix hydrolase" evidence="6">
    <location>
        <begin position="35"/>
        <end position="173"/>
    </location>
</feature>